<dbReference type="EMBL" id="CP149782">
    <property type="protein sequence ID" value="WYF44490.1"/>
    <property type="molecule type" value="Genomic_DNA"/>
</dbReference>
<keyword evidence="1" id="KW-0472">Membrane</keyword>
<evidence type="ECO:0000313" key="6">
    <source>
        <dbReference type="EMBL" id="WYF44490.1"/>
    </source>
</evidence>
<dbReference type="EMBL" id="CP149782">
    <property type="protein sequence ID" value="WYF43492.1"/>
    <property type="molecule type" value="Genomic_DNA"/>
</dbReference>
<evidence type="ECO:0000256" key="1">
    <source>
        <dbReference type="SAM" id="Phobius"/>
    </source>
</evidence>
<dbReference type="EMBL" id="CP149783">
    <property type="protein sequence ID" value="WYF46340.1"/>
    <property type="molecule type" value="Genomic_DNA"/>
</dbReference>
<gene>
    <name evidence="7" type="ORF">WDJ50_05810</name>
    <name evidence="8" type="ORF">WDJ50_05955</name>
    <name evidence="2" type="ORF">WDJ50_08630</name>
    <name evidence="3" type="ORF">WDJ50_08820</name>
    <name evidence="4" type="ORF">WDJ50_10060</name>
    <name evidence="5" type="ORF">WDJ50_11650</name>
    <name evidence="6" type="ORF">WDJ50_14030</name>
    <name evidence="9" type="ORF">WDJ50_14830</name>
    <name evidence="10" type="ORF">WDJ50_15635</name>
</gene>
<dbReference type="RefSeq" id="WP_339094213.1">
    <property type="nucleotide sequence ID" value="NZ_CP149782.1"/>
</dbReference>
<dbReference type="EMBL" id="CP149782">
    <property type="protein sequence ID" value="WYF44060.1"/>
    <property type="molecule type" value="Genomic_DNA"/>
</dbReference>
<proteinExistence type="predicted"/>
<keyword evidence="1" id="KW-1133">Transmembrane helix</keyword>
<evidence type="ECO:0000313" key="7">
    <source>
        <dbReference type="EMBL" id="WYF45630.1"/>
    </source>
</evidence>
<evidence type="ECO:0000313" key="8">
    <source>
        <dbReference type="EMBL" id="WYF45658.1"/>
    </source>
</evidence>
<dbReference type="EMBL" id="CP149783">
    <property type="protein sequence ID" value="WYF46483.1"/>
    <property type="molecule type" value="Genomic_DNA"/>
</dbReference>
<name>A0AAU6Q817_9DEIO</name>
<evidence type="ECO:0000313" key="5">
    <source>
        <dbReference type="EMBL" id="WYF44060.1"/>
    </source>
</evidence>
<dbReference type="EMBL" id="CP149782">
    <property type="protein sequence ID" value="WYF45658.1"/>
    <property type="molecule type" value="Genomic_DNA"/>
</dbReference>
<sequence length="322" mass="37635">MHSRTEHRFRCHHCRKTFTETRHTPFFGLKYEHHLVVIVLTLLMFGCPIPAIVMAFKLDERTIADWLDKAGEHAQRVQEHLVCQGRLDLGQVQADELWCRSQQGVLWLATAMSVTSRLLIWGRVATGRTEAMIDDVVRHVHRAARLQSPLLWATDGFSSWKTRILHHFRVKVENGRRGRPRLVEWAELHIAQLVKRTYGERIERRLAFGDLFEALHMIEQSQGKRGTINTAFVERLNATLRTWLPALTRRSRHAGNYRDRLERHFFLTAATYNFVRPHRSLRIRVEGKWVERTPGMVAGLTDRPWTVEELLRFKVPPPQKAA</sequence>
<feature type="transmembrane region" description="Helical" evidence="1">
    <location>
        <begin position="35"/>
        <end position="56"/>
    </location>
</feature>
<evidence type="ECO:0000313" key="2">
    <source>
        <dbReference type="EMBL" id="WYF43492.1"/>
    </source>
</evidence>
<evidence type="ECO:0000313" key="3">
    <source>
        <dbReference type="EMBL" id="WYF43527.1"/>
    </source>
</evidence>
<evidence type="ECO:0008006" key="11">
    <source>
        <dbReference type="Google" id="ProtNLM"/>
    </source>
</evidence>
<accession>A0AAU6Q817</accession>
<evidence type="ECO:0000313" key="4">
    <source>
        <dbReference type="EMBL" id="WYF43758.1"/>
    </source>
</evidence>
<evidence type="ECO:0000313" key="10">
    <source>
        <dbReference type="EMBL" id="WYF46483.1"/>
    </source>
</evidence>
<dbReference type="EMBL" id="CP149782">
    <property type="protein sequence ID" value="WYF45630.1"/>
    <property type="molecule type" value="Genomic_DNA"/>
</dbReference>
<organism evidence="10">
    <name type="scientific">Deinococcus sp. VB142</name>
    <dbReference type="NCBI Taxonomy" id="3112952"/>
    <lineage>
        <taxon>Bacteria</taxon>
        <taxon>Thermotogati</taxon>
        <taxon>Deinococcota</taxon>
        <taxon>Deinococci</taxon>
        <taxon>Deinococcales</taxon>
        <taxon>Deinococcaceae</taxon>
        <taxon>Deinococcus</taxon>
    </lineage>
</organism>
<dbReference type="AlphaFoldDB" id="A0AAU6Q817"/>
<dbReference type="EMBL" id="CP149782">
    <property type="protein sequence ID" value="WYF43527.1"/>
    <property type="molecule type" value="Genomic_DNA"/>
</dbReference>
<protein>
    <recommendedName>
        <fullName evidence="11">IS1 family transposase</fullName>
    </recommendedName>
</protein>
<reference evidence="10" key="1">
    <citation type="submission" date="2024-03" db="EMBL/GenBank/DDBJ databases">
        <title>Deinococcus weizhi sp. nov., isolated from human skin.</title>
        <authorList>
            <person name="Wei Z."/>
            <person name="Tian F."/>
            <person name="Yang C."/>
            <person name="Xin L.T."/>
            <person name="Wen Z.J."/>
            <person name="Lan K.C."/>
            <person name="Yu L."/>
            <person name="Zhe W."/>
            <person name="Dan F.D."/>
            <person name="Jun W."/>
            <person name="Rui Z."/>
            <person name="Yong X.J."/>
            <person name="Ting Y."/>
            <person name="Wei X."/>
            <person name="Xu Z.G."/>
            <person name="Xin Z."/>
            <person name="Dong F.G."/>
            <person name="Ni X.M."/>
            <person name="Zheng M.G."/>
            <person name="Chun Y."/>
            <person name="Qian W.X."/>
        </authorList>
    </citation>
    <scope>NUCLEOTIDE SEQUENCE</scope>
    <source>
        <strain evidence="10">VB142</strain>
    </source>
</reference>
<keyword evidence="1" id="KW-0812">Transmembrane</keyword>
<evidence type="ECO:0000313" key="9">
    <source>
        <dbReference type="EMBL" id="WYF46340.1"/>
    </source>
</evidence>
<dbReference type="EMBL" id="CP149782">
    <property type="protein sequence ID" value="WYF43758.1"/>
    <property type="molecule type" value="Genomic_DNA"/>
</dbReference>